<protein>
    <submittedName>
        <fullName evidence="2">Uncharacterized protein</fullName>
    </submittedName>
</protein>
<dbReference type="RefSeq" id="WP_342127152.1">
    <property type="nucleotide sequence ID" value="NZ_JBCAUS010000003.1"/>
</dbReference>
<keyword evidence="3" id="KW-1185">Reference proteome</keyword>
<sequence length="211" mass="23524">MKNLNIIRITREEDAQMHTLEAIMAATIMVVIILFAVQATSLTPLTSSTANAHIESQMYIIGQDMLTALDHSSNGQNSDLKNETINWNGEMYVWNGTDYQSDDNKNNSLEGPVVDLIKPILVDNGIAHNIEFTYSSISESENYTRYSEKLENYYIYNGDPSDNAVIVSRKVLLSESDVGSSYEAVTGIPDVDGNATALYNIIDVKLTLWRM</sequence>
<keyword evidence="1" id="KW-0812">Transmembrane</keyword>
<keyword evidence="1" id="KW-0472">Membrane</keyword>
<dbReference type="EMBL" id="JBCAUS010000003">
    <property type="protein sequence ID" value="MEL4305500.1"/>
    <property type="molecule type" value="Genomic_DNA"/>
</dbReference>
<dbReference type="Pfam" id="PF23959">
    <property type="entry name" value="DUF7288"/>
    <property type="match status" value="1"/>
</dbReference>
<keyword evidence="1" id="KW-1133">Transmembrane helix</keyword>
<organism evidence="2 3">
    <name type="scientific">Methanococcoides cohabitans</name>
    <dbReference type="NCBI Taxonomy" id="3136559"/>
    <lineage>
        <taxon>Archaea</taxon>
        <taxon>Methanobacteriati</taxon>
        <taxon>Methanobacteriota</taxon>
        <taxon>Stenosarchaea group</taxon>
        <taxon>Methanomicrobia</taxon>
        <taxon>Methanosarcinales</taxon>
        <taxon>Methanosarcinaceae</taxon>
        <taxon>Methanococcoides</taxon>
    </lineage>
</organism>
<accession>A0ABU9KVE2</accession>
<dbReference type="Proteomes" id="UP001396646">
    <property type="component" value="Unassembled WGS sequence"/>
</dbReference>
<evidence type="ECO:0000256" key="1">
    <source>
        <dbReference type="SAM" id="Phobius"/>
    </source>
</evidence>
<gene>
    <name evidence="2" type="ORF">WOA13_06620</name>
</gene>
<name>A0ABU9KVE2_9EURY</name>
<feature type="transmembrane region" description="Helical" evidence="1">
    <location>
        <begin position="20"/>
        <end position="39"/>
    </location>
</feature>
<proteinExistence type="predicted"/>
<evidence type="ECO:0000313" key="3">
    <source>
        <dbReference type="Proteomes" id="UP001396646"/>
    </source>
</evidence>
<evidence type="ECO:0000313" key="2">
    <source>
        <dbReference type="EMBL" id="MEL4305500.1"/>
    </source>
</evidence>
<reference evidence="2 3" key="1">
    <citation type="submission" date="2024-04" db="EMBL/GenBank/DDBJ databases">
        <title>Methanococcoides sp. LMO-2.</title>
        <authorList>
            <person name="Liang L."/>
        </authorList>
    </citation>
    <scope>NUCLEOTIDE SEQUENCE [LARGE SCALE GENOMIC DNA]</scope>
    <source>
        <strain evidence="2 3">LMO-2</strain>
    </source>
</reference>
<dbReference type="InterPro" id="IPR055712">
    <property type="entry name" value="DUF7288"/>
</dbReference>
<comment type="caution">
    <text evidence="2">The sequence shown here is derived from an EMBL/GenBank/DDBJ whole genome shotgun (WGS) entry which is preliminary data.</text>
</comment>